<dbReference type="EMBL" id="LAZR01040190">
    <property type="protein sequence ID" value="KKL15113.1"/>
    <property type="molecule type" value="Genomic_DNA"/>
</dbReference>
<evidence type="ECO:0000313" key="4">
    <source>
        <dbReference type="EMBL" id="KKL15113.1"/>
    </source>
</evidence>
<dbReference type="PANTHER" id="PTHR23077">
    <property type="entry name" value="AAA-FAMILY ATPASE"/>
    <property type="match status" value="1"/>
</dbReference>
<accession>A0A0F9DT90</accession>
<dbReference type="AlphaFoldDB" id="A0A0F9DT90"/>
<dbReference type="GO" id="GO:0016887">
    <property type="term" value="F:ATP hydrolysis activity"/>
    <property type="evidence" value="ECO:0007669"/>
    <property type="project" value="InterPro"/>
</dbReference>
<protein>
    <recommendedName>
        <fullName evidence="3">ATPase AAA-type core domain-containing protein</fullName>
    </recommendedName>
</protein>
<evidence type="ECO:0000259" key="3">
    <source>
        <dbReference type="Pfam" id="PF00004"/>
    </source>
</evidence>
<keyword evidence="1" id="KW-0547">Nucleotide-binding</keyword>
<dbReference type="InterPro" id="IPR050168">
    <property type="entry name" value="AAA_ATPase_domain"/>
</dbReference>
<dbReference type="GO" id="GO:0005524">
    <property type="term" value="F:ATP binding"/>
    <property type="evidence" value="ECO:0007669"/>
    <property type="project" value="UniProtKB-KW"/>
</dbReference>
<sequence>MLNIDSLRKIDAIDIELQKFPPSMDKIMLEMEKIITHFFSSPNRIKIPFRGFLLEGPPGTGKTELTKQIVRNIAVSLKKKGIENVSFKFVDSANIAAAKWGDAERKLRSLFKTSVQANERLIILFDDIDCLMIKRGSNVAVEWHYSINSILFHELDNINPTRVIVIATS</sequence>
<dbReference type="Pfam" id="PF00004">
    <property type="entry name" value="AAA"/>
    <property type="match status" value="1"/>
</dbReference>
<evidence type="ECO:0000256" key="1">
    <source>
        <dbReference type="ARBA" id="ARBA00022741"/>
    </source>
</evidence>
<feature type="non-terminal residue" evidence="4">
    <location>
        <position position="169"/>
    </location>
</feature>
<name>A0A0F9DT90_9ZZZZ</name>
<keyword evidence="2" id="KW-0067">ATP-binding</keyword>
<dbReference type="InterPro" id="IPR027417">
    <property type="entry name" value="P-loop_NTPase"/>
</dbReference>
<organism evidence="4">
    <name type="scientific">marine sediment metagenome</name>
    <dbReference type="NCBI Taxonomy" id="412755"/>
    <lineage>
        <taxon>unclassified sequences</taxon>
        <taxon>metagenomes</taxon>
        <taxon>ecological metagenomes</taxon>
    </lineage>
</organism>
<proteinExistence type="predicted"/>
<reference evidence="4" key="1">
    <citation type="journal article" date="2015" name="Nature">
        <title>Complex archaea that bridge the gap between prokaryotes and eukaryotes.</title>
        <authorList>
            <person name="Spang A."/>
            <person name="Saw J.H."/>
            <person name="Jorgensen S.L."/>
            <person name="Zaremba-Niedzwiedzka K."/>
            <person name="Martijn J."/>
            <person name="Lind A.E."/>
            <person name="van Eijk R."/>
            <person name="Schleper C."/>
            <person name="Guy L."/>
            <person name="Ettema T.J."/>
        </authorList>
    </citation>
    <scope>NUCLEOTIDE SEQUENCE</scope>
</reference>
<dbReference type="Gene3D" id="3.40.50.300">
    <property type="entry name" value="P-loop containing nucleotide triphosphate hydrolases"/>
    <property type="match status" value="1"/>
</dbReference>
<evidence type="ECO:0000256" key="2">
    <source>
        <dbReference type="ARBA" id="ARBA00022840"/>
    </source>
</evidence>
<dbReference type="PANTHER" id="PTHR23077:SF171">
    <property type="entry name" value="NUCLEAR VALOSIN-CONTAINING PROTEIN-LIKE"/>
    <property type="match status" value="1"/>
</dbReference>
<dbReference type="SUPFAM" id="SSF52540">
    <property type="entry name" value="P-loop containing nucleoside triphosphate hydrolases"/>
    <property type="match status" value="1"/>
</dbReference>
<feature type="domain" description="ATPase AAA-type core" evidence="3">
    <location>
        <begin position="53"/>
        <end position="168"/>
    </location>
</feature>
<gene>
    <name evidence="4" type="ORF">LCGC14_2508840</name>
</gene>
<comment type="caution">
    <text evidence="4">The sequence shown here is derived from an EMBL/GenBank/DDBJ whole genome shotgun (WGS) entry which is preliminary data.</text>
</comment>
<dbReference type="InterPro" id="IPR003959">
    <property type="entry name" value="ATPase_AAA_core"/>
</dbReference>